<dbReference type="GO" id="GO:0006355">
    <property type="term" value="P:regulation of DNA-templated transcription"/>
    <property type="evidence" value="ECO:0007669"/>
    <property type="project" value="InterPro"/>
</dbReference>
<dbReference type="InterPro" id="IPR011006">
    <property type="entry name" value="CheY-like_superfamily"/>
</dbReference>
<dbReference type="PROSITE" id="PS50110">
    <property type="entry name" value="RESPONSE_REGULATORY"/>
    <property type="match status" value="1"/>
</dbReference>
<dbReference type="GO" id="GO:0000156">
    <property type="term" value="F:phosphorelay response regulator activity"/>
    <property type="evidence" value="ECO:0007669"/>
    <property type="project" value="TreeGrafter"/>
</dbReference>
<dbReference type="Pfam" id="PF00486">
    <property type="entry name" value="Trans_reg_C"/>
    <property type="match status" value="1"/>
</dbReference>
<dbReference type="PANTHER" id="PTHR48111">
    <property type="entry name" value="REGULATOR OF RPOS"/>
    <property type="match status" value="1"/>
</dbReference>
<evidence type="ECO:0000259" key="8">
    <source>
        <dbReference type="PROSITE" id="PS50110"/>
    </source>
</evidence>
<dbReference type="Pfam" id="PF00072">
    <property type="entry name" value="Response_reg"/>
    <property type="match status" value="1"/>
</dbReference>
<dbReference type="PANTHER" id="PTHR48111:SF43">
    <property type="entry name" value="STAGE 0 SPORULATION PROTEIN A HOMOLOG"/>
    <property type="match status" value="1"/>
</dbReference>
<evidence type="ECO:0000256" key="2">
    <source>
        <dbReference type="ARBA" id="ARBA00023015"/>
    </source>
</evidence>
<evidence type="ECO:0000256" key="1">
    <source>
        <dbReference type="ARBA" id="ARBA00018672"/>
    </source>
</evidence>
<evidence type="ECO:0000256" key="6">
    <source>
        <dbReference type="PROSITE-ProRule" id="PRU00169"/>
    </source>
</evidence>
<dbReference type="GO" id="GO:0005829">
    <property type="term" value="C:cytosol"/>
    <property type="evidence" value="ECO:0007669"/>
    <property type="project" value="TreeGrafter"/>
</dbReference>
<feature type="modified residue" description="4-aspartylphosphate" evidence="6">
    <location>
        <position position="87"/>
    </location>
</feature>
<dbReference type="Gene3D" id="1.10.10.10">
    <property type="entry name" value="Winged helix-like DNA-binding domain superfamily/Winged helix DNA-binding domain"/>
    <property type="match status" value="1"/>
</dbReference>
<dbReference type="Gene3D" id="3.40.50.2300">
    <property type="match status" value="1"/>
</dbReference>
<accession>A0A174E115</accession>
<dbReference type="PROSITE" id="PS51755">
    <property type="entry name" value="OMPR_PHOB"/>
    <property type="match status" value="1"/>
</dbReference>
<dbReference type="CDD" id="cd00383">
    <property type="entry name" value="trans_reg_C"/>
    <property type="match status" value="1"/>
</dbReference>
<dbReference type="SMART" id="SM00448">
    <property type="entry name" value="REC"/>
    <property type="match status" value="1"/>
</dbReference>
<feature type="domain" description="OmpR/PhoB-type" evidence="9">
    <location>
        <begin position="161"/>
        <end position="258"/>
    </location>
</feature>
<sequence length="258" mass="29453">MRCKHPPGVHIFNRIKQVAKRIANIRFARDNRGTAMYRIMIVEDDEVIARAVQQSLFSWGMDAFCVQDFSGVLAEFAVKNPQLVLMDIHLPFFNGFHWCQEIRKVSKVPVIFLSSASDNMNIIMAVNMGGDDFIAKPFDLSVLTAKVQAMLRRTYEFAGETNFLEHRGAMLDTGSGVLNYRGKRIELTKNEWRILQSLLENKGKAVSRDMLMMHLWESDSFIDDNTLTVNVTRLRKKLEEAGLTDFIQTKKGVGYLIA</sequence>
<dbReference type="SMART" id="SM00862">
    <property type="entry name" value="Trans_reg_C"/>
    <property type="match status" value="1"/>
</dbReference>
<dbReference type="InterPro" id="IPR036388">
    <property type="entry name" value="WH-like_DNA-bd_sf"/>
</dbReference>
<dbReference type="InterPro" id="IPR039420">
    <property type="entry name" value="WalR-like"/>
</dbReference>
<dbReference type="InterPro" id="IPR001789">
    <property type="entry name" value="Sig_transdc_resp-reg_receiver"/>
</dbReference>
<evidence type="ECO:0000256" key="5">
    <source>
        <dbReference type="ARBA" id="ARBA00024867"/>
    </source>
</evidence>
<keyword evidence="3 7" id="KW-0238">DNA-binding</keyword>
<keyword evidence="4" id="KW-0804">Transcription</keyword>
<name>A0A174E115_9FIRM</name>
<keyword evidence="6" id="KW-0597">Phosphoprotein</keyword>
<evidence type="ECO:0000256" key="4">
    <source>
        <dbReference type="ARBA" id="ARBA00023163"/>
    </source>
</evidence>
<feature type="domain" description="Response regulatory" evidence="8">
    <location>
        <begin position="38"/>
        <end position="151"/>
    </location>
</feature>
<keyword evidence="2" id="KW-0805">Transcription regulation</keyword>
<evidence type="ECO:0000256" key="7">
    <source>
        <dbReference type="PROSITE-ProRule" id="PRU01091"/>
    </source>
</evidence>
<dbReference type="CDD" id="cd18159">
    <property type="entry name" value="REC_OmpR_NsrR-like"/>
    <property type="match status" value="1"/>
</dbReference>
<evidence type="ECO:0000313" key="10">
    <source>
        <dbReference type="EMBL" id="CUO30176.1"/>
    </source>
</evidence>
<evidence type="ECO:0000259" key="9">
    <source>
        <dbReference type="PROSITE" id="PS51755"/>
    </source>
</evidence>
<dbReference type="AlphaFoldDB" id="A0A174E115"/>
<gene>
    <name evidence="10" type="primary">graR</name>
    <name evidence="10" type="ORF">ERS852406_01682</name>
</gene>
<dbReference type="GO" id="GO:0032993">
    <property type="term" value="C:protein-DNA complex"/>
    <property type="evidence" value="ECO:0007669"/>
    <property type="project" value="TreeGrafter"/>
</dbReference>
<dbReference type="EMBL" id="CYYV01000007">
    <property type="protein sequence ID" value="CUO30176.1"/>
    <property type="molecule type" value="Genomic_DNA"/>
</dbReference>
<protein>
    <recommendedName>
        <fullName evidence="1">Stage 0 sporulation protein A homolog</fullName>
    </recommendedName>
</protein>
<dbReference type="InterPro" id="IPR001867">
    <property type="entry name" value="OmpR/PhoB-type_DNA-bd"/>
</dbReference>
<organism evidence="10 11">
    <name type="scientific">Fusicatenibacter saccharivorans</name>
    <dbReference type="NCBI Taxonomy" id="1150298"/>
    <lineage>
        <taxon>Bacteria</taxon>
        <taxon>Bacillati</taxon>
        <taxon>Bacillota</taxon>
        <taxon>Clostridia</taxon>
        <taxon>Lachnospirales</taxon>
        <taxon>Lachnospiraceae</taxon>
        <taxon>Fusicatenibacter</taxon>
    </lineage>
</organism>
<comment type="function">
    <text evidence="5">May play the central regulatory role in sporulation. It may be an element of the effector pathway responsible for the activation of sporulation genes in response to nutritional stress. Spo0A may act in concert with spo0H (a sigma factor) to control the expression of some genes that are critical to the sporulation process.</text>
</comment>
<reference evidence="10 11" key="1">
    <citation type="submission" date="2015-09" db="EMBL/GenBank/DDBJ databases">
        <authorList>
            <consortium name="Pathogen Informatics"/>
        </authorList>
    </citation>
    <scope>NUCLEOTIDE SEQUENCE [LARGE SCALE GENOMIC DNA]</scope>
    <source>
        <strain evidence="10 11">2789STDY5608849</strain>
    </source>
</reference>
<dbReference type="InterPro" id="IPR016032">
    <property type="entry name" value="Sig_transdc_resp-reg_C-effctor"/>
</dbReference>
<dbReference type="GO" id="GO:0000976">
    <property type="term" value="F:transcription cis-regulatory region binding"/>
    <property type="evidence" value="ECO:0007669"/>
    <property type="project" value="TreeGrafter"/>
</dbReference>
<dbReference type="SUPFAM" id="SSF46894">
    <property type="entry name" value="C-terminal effector domain of the bipartite response regulators"/>
    <property type="match status" value="1"/>
</dbReference>
<dbReference type="Proteomes" id="UP000095706">
    <property type="component" value="Unassembled WGS sequence"/>
</dbReference>
<dbReference type="SUPFAM" id="SSF52172">
    <property type="entry name" value="CheY-like"/>
    <property type="match status" value="1"/>
</dbReference>
<proteinExistence type="predicted"/>
<evidence type="ECO:0000256" key="3">
    <source>
        <dbReference type="ARBA" id="ARBA00023125"/>
    </source>
</evidence>
<feature type="DNA-binding region" description="OmpR/PhoB-type" evidence="7">
    <location>
        <begin position="161"/>
        <end position="258"/>
    </location>
</feature>
<evidence type="ECO:0000313" key="11">
    <source>
        <dbReference type="Proteomes" id="UP000095706"/>
    </source>
</evidence>